<dbReference type="RefSeq" id="XP_024729535.1">
    <property type="nucleotide sequence ID" value="XM_024871002.1"/>
</dbReference>
<keyword evidence="3" id="KW-1185">Reference proteome</keyword>
<proteinExistence type="predicted"/>
<name>A0A2J6SPD0_9HELO</name>
<sequence length="149" mass="16303">MLAPTRGRSTTTGILNFQINFRANITHLQCPGCVEGTSGYYDFLSRIGSIWSSLRASRTRIVGIWAFSVKEINPNCSWVAYEGGLAESYLGYEGVSSDVQMIFLSAVGESCVLPSRELTPSTIAVDTRSHQSSGWDSVSKDYSSYSSYS</sequence>
<dbReference type="Proteomes" id="UP000235371">
    <property type="component" value="Unassembled WGS sequence"/>
</dbReference>
<accession>A0A2J6SPD0</accession>
<protein>
    <submittedName>
        <fullName evidence="2">Uncharacterized protein</fullName>
    </submittedName>
</protein>
<evidence type="ECO:0000256" key="1">
    <source>
        <dbReference type="SAM" id="MobiDB-lite"/>
    </source>
</evidence>
<dbReference type="GeneID" id="36579084"/>
<evidence type="ECO:0000313" key="3">
    <source>
        <dbReference type="Proteomes" id="UP000235371"/>
    </source>
</evidence>
<reference evidence="2 3" key="1">
    <citation type="submission" date="2016-04" db="EMBL/GenBank/DDBJ databases">
        <title>A degradative enzymes factory behind the ericoid mycorrhizal symbiosis.</title>
        <authorList>
            <consortium name="DOE Joint Genome Institute"/>
            <person name="Martino E."/>
            <person name="Morin E."/>
            <person name="Grelet G."/>
            <person name="Kuo A."/>
            <person name="Kohler A."/>
            <person name="Daghino S."/>
            <person name="Barry K."/>
            <person name="Choi C."/>
            <person name="Cichocki N."/>
            <person name="Clum A."/>
            <person name="Copeland A."/>
            <person name="Hainaut M."/>
            <person name="Haridas S."/>
            <person name="Labutti K."/>
            <person name="Lindquist E."/>
            <person name="Lipzen A."/>
            <person name="Khouja H.-R."/>
            <person name="Murat C."/>
            <person name="Ohm R."/>
            <person name="Olson A."/>
            <person name="Spatafora J."/>
            <person name="Veneault-Fourrey C."/>
            <person name="Henrissat B."/>
            <person name="Grigoriev I."/>
            <person name="Martin F."/>
            <person name="Perotto S."/>
        </authorList>
    </citation>
    <scope>NUCLEOTIDE SEQUENCE [LARGE SCALE GENOMIC DNA]</scope>
    <source>
        <strain evidence="2 3">E</strain>
    </source>
</reference>
<dbReference type="EMBL" id="KZ613898">
    <property type="protein sequence ID" value="PMD52631.1"/>
    <property type="molecule type" value="Genomic_DNA"/>
</dbReference>
<gene>
    <name evidence="2" type="ORF">K444DRAFT_201897</name>
</gene>
<feature type="compositionally biased region" description="Low complexity" evidence="1">
    <location>
        <begin position="140"/>
        <end position="149"/>
    </location>
</feature>
<evidence type="ECO:0000313" key="2">
    <source>
        <dbReference type="EMBL" id="PMD52631.1"/>
    </source>
</evidence>
<feature type="region of interest" description="Disordered" evidence="1">
    <location>
        <begin position="130"/>
        <end position="149"/>
    </location>
</feature>
<dbReference type="InParanoid" id="A0A2J6SPD0"/>
<organism evidence="2 3">
    <name type="scientific">Hyaloscypha bicolor E</name>
    <dbReference type="NCBI Taxonomy" id="1095630"/>
    <lineage>
        <taxon>Eukaryota</taxon>
        <taxon>Fungi</taxon>
        <taxon>Dikarya</taxon>
        <taxon>Ascomycota</taxon>
        <taxon>Pezizomycotina</taxon>
        <taxon>Leotiomycetes</taxon>
        <taxon>Helotiales</taxon>
        <taxon>Hyaloscyphaceae</taxon>
        <taxon>Hyaloscypha</taxon>
        <taxon>Hyaloscypha bicolor</taxon>
    </lineage>
</organism>
<dbReference type="AlphaFoldDB" id="A0A2J6SPD0"/>